<name>A0A5J4V7C0_9EUKA</name>
<gene>
    <name evidence="1" type="ORF">EZS28_026121</name>
</gene>
<reference evidence="1 2" key="1">
    <citation type="submission" date="2019-03" db="EMBL/GenBank/DDBJ databases">
        <title>Single cell metagenomics reveals metabolic interactions within the superorganism composed of flagellate Streblomastix strix and complex community of Bacteroidetes bacteria on its surface.</title>
        <authorList>
            <person name="Treitli S.C."/>
            <person name="Kolisko M."/>
            <person name="Husnik F."/>
            <person name="Keeling P."/>
            <person name="Hampl V."/>
        </authorList>
    </citation>
    <scope>NUCLEOTIDE SEQUENCE [LARGE SCALE GENOMIC DNA]</scope>
    <source>
        <strain evidence="1">ST1C</strain>
    </source>
</reference>
<proteinExistence type="predicted"/>
<dbReference type="Proteomes" id="UP000324800">
    <property type="component" value="Unassembled WGS sequence"/>
</dbReference>
<comment type="caution">
    <text evidence="1">The sequence shown here is derived from an EMBL/GenBank/DDBJ whole genome shotgun (WGS) entry which is preliminary data.</text>
</comment>
<dbReference type="AlphaFoldDB" id="A0A5J4V7C0"/>
<sequence length="120" mass="13376">MQKQSIWWRDNSGGGGQQFRQVFFIDDIYSSAGDGELFFVLLTPKIFKELESWDISSPSLGRNMTQSGNERAVALFGHLKERTGLNMPPLGASSEVRDASWNDINVFASDREITVTDADA</sequence>
<accession>A0A5J4V7C0</accession>
<organism evidence="1 2">
    <name type="scientific">Streblomastix strix</name>
    <dbReference type="NCBI Taxonomy" id="222440"/>
    <lineage>
        <taxon>Eukaryota</taxon>
        <taxon>Metamonada</taxon>
        <taxon>Preaxostyla</taxon>
        <taxon>Oxymonadida</taxon>
        <taxon>Streblomastigidae</taxon>
        <taxon>Streblomastix</taxon>
    </lineage>
</organism>
<evidence type="ECO:0000313" key="1">
    <source>
        <dbReference type="EMBL" id="KAA6378353.1"/>
    </source>
</evidence>
<protein>
    <submittedName>
        <fullName evidence="1">Uncharacterized protein</fullName>
    </submittedName>
</protein>
<dbReference type="EMBL" id="SNRW01009204">
    <property type="protein sequence ID" value="KAA6378353.1"/>
    <property type="molecule type" value="Genomic_DNA"/>
</dbReference>
<evidence type="ECO:0000313" key="2">
    <source>
        <dbReference type="Proteomes" id="UP000324800"/>
    </source>
</evidence>